<feature type="transmembrane region" description="Helical" evidence="1">
    <location>
        <begin position="81"/>
        <end position="104"/>
    </location>
</feature>
<feature type="transmembrane region" description="Helical" evidence="1">
    <location>
        <begin position="53"/>
        <end position="74"/>
    </location>
</feature>
<keyword evidence="1" id="KW-1133">Transmembrane helix</keyword>
<protein>
    <submittedName>
        <fullName evidence="2">Uncharacterized protein</fullName>
    </submittedName>
</protein>
<sequence length="202" mass="22412">MACPAACDKVFAFIRKFFSLILSILICIMTLLYVIGAGRLITVEKNFGKIGFAHFLGIVFSIVTAIAYVILHFVPRKAYRLLYGITFLLLLTFFLVAHSLGIAAPTVSDCNADFSFKNITDWANQHMGDATTIFDNSTGRNVTYGTMGQEIVNCSMDELLFAAAFINLILYVIAVFDVQNVLLSRVKSKTYGERFVEMGISN</sequence>
<dbReference type="VEuPathDB" id="TriTrypDB:ADEAN_001017500"/>
<evidence type="ECO:0000313" key="2">
    <source>
        <dbReference type="EMBL" id="CAD2222631.1"/>
    </source>
</evidence>
<organism evidence="2 3">
    <name type="scientific">Angomonas deanei</name>
    <dbReference type="NCBI Taxonomy" id="59799"/>
    <lineage>
        <taxon>Eukaryota</taxon>
        <taxon>Discoba</taxon>
        <taxon>Euglenozoa</taxon>
        <taxon>Kinetoplastea</taxon>
        <taxon>Metakinetoplastina</taxon>
        <taxon>Trypanosomatida</taxon>
        <taxon>Trypanosomatidae</taxon>
        <taxon>Strigomonadinae</taxon>
        <taxon>Angomonas</taxon>
    </lineage>
</organism>
<proteinExistence type="predicted"/>
<keyword evidence="1" id="KW-0472">Membrane</keyword>
<reference evidence="2 3" key="1">
    <citation type="submission" date="2020-08" db="EMBL/GenBank/DDBJ databases">
        <authorList>
            <person name="Newling K."/>
            <person name="Davey J."/>
            <person name="Forrester S."/>
        </authorList>
    </citation>
    <scope>NUCLEOTIDE SEQUENCE [LARGE SCALE GENOMIC DNA]</scope>
    <source>
        <strain evidence="3">Crithidia deanei Carvalho (ATCC PRA-265)</strain>
    </source>
</reference>
<accession>S9VW26</accession>
<dbReference type="Proteomes" id="UP000515908">
    <property type="component" value="Chromosome 27"/>
</dbReference>
<evidence type="ECO:0000313" key="3">
    <source>
        <dbReference type="Proteomes" id="UP000515908"/>
    </source>
</evidence>
<feature type="transmembrane region" description="Helical" evidence="1">
    <location>
        <begin position="159"/>
        <end position="178"/>
    </location>
</feature>
<feature type="transmembrane region" description="Helical" evidence="1">
    <location>
        <begin position="17"/>
        <end position="41"/>
    </location>
</feature>
<evidence type="ECO:0000256" key="1">
    <source>
        <dbReference type="SAM" id="Phobius"/>
    </source>
</evidence>
<gene>
    <name evidence="2" type="ORF">ADEAN_001017500</name>
</gene>
<name>S9VW26_9TRYP</name>
<keyword evidence="1" id="KW-0812">Transmembrane</keyword>
<dbReference type="OrthoDB" id="278034at2759"/>
<dbReference type="EMBL" id="LR877171">
    <property type="protein sequence ID" value="CAD2222631.1"/>
    <property type="molecule type" value="Genomic_DNA"/>
</dbReference>
<dbReference type="AlphaFoldDB" id="S9VW26"/>
<keyword evidence="3" id="KW-1185">Reference proteome</keyword>